<keyword evidence="14" id="KW-1185">Reference proteome</keyword>
<feature type="domain" description="Peptidase S11 D-alanyl-D-alanine carboxypeptidase A N-terminal" evidence="12">
    <location>
        <begin position="18"/>
        <end position="248"/>
    </location>
</feature>
<feature type="binding site" evidence="8">
    <location>
        <position position="218"/>
    </location>
    <ligand>
        <name>substrate</name>
    </ligand>
</feature>
<evidence type="ECO:0000313" key="14">
    <source>
        <dbReference type="Proteomes" id="UP000441354"/>
    </source>
</evidence>
<evidence type="ECO:0000256" key="10">
    <source>
        <dbReference type="SAM" id="MobiDB-lite"/>
    </source>
</evidence>
<dbReference type="GO" id="GO:0009002">
    <property type="term" value="F:serine-type D-Ala-D-Ala carboxypeptidase activity"/>
    <property type="evidence" value="ECO:0007669"/>
    <property type="project" value="InterPro"/>
</dbReference>
<dbReference type="AlphaFoldDB" id="A0A7V7UT95"/>
<evidence type="ECO:0000256" key="7">
    <source>
        <dbReference type="PIRSR" id="PIRSR618044-1"/>
    </source>
</evidence>
<feature type="region of interest" description="Disordered" evidence="10">
    <location>
        <begin position="334"/>
        <end position="354"/>
    </location>
</feature>
<dbReference type="InterPro" id="IPR012338">
    <property type="entry name" value="Beta-lactam/transpept-like"/>
</dbReference>
<keyword evidence="4" id="KW-0133">Cell shape</keyword>
<accession>A0A7V7UT95</accession>
<keyword evidence="13" id="KW-0121">Carboxypeptidase</keyword>
<evidence type="ECO:0000256" key="6">
    <source>
        <dbReference type="ARBA" id="ARBA00023316"/>
    </source>
</evidence>
<sequence>MIPFSTHTYAETAIVEEKKVGYPEIVSEAAILMDSDTGAILYEKNAQEKMAPASLTKIATAIYALEKGDLSDIVTVSEDARNVVGTRVYLEEGEQVSLLKLLQGMLINSGNDAAWAIAEYTDGNIDQFSKHLNEYLEEKIGVKNTHFTNPHGLYNEDHYTTAEDLALITNYAMQNETFRTIFGETELKWAGESWDTTLYTHHLMLLDQYSYEWVTGGKTGFVNESKQTLATTASNGSLNLTAIALKADFKRDIYQDTIKIFDYGFNTYIHDHIDKNEVYQDNENIYTTNGQTIEVTIPSNHKYREELSDNGELQFFNDDRTYVQSIQLHRKPSEENISQHLKSAAPPPAEEKGEDNKNWVVNALLTAGMLVIAIVGVRKLKRL</sequence>
<name>A0A7V7UT95_9BACI</name>
<dbReference type="GO" id="GO:0009252">
    <property type="term" value="P:peptidoglycan biosynthetic process"/>
    <property type="evidence" value="ECO:0007669"/>
    <property type="project" value="UniProtKB-KW"/>
</dbReference>
<comment type="caution">
    <text evidence="13">The sequence shown here is derived from an EMBL/GenBank/DDBJ whole genome shotgun (WGS) entry which is preliminary data.</text>
</comment>
<evidence type="ECO:0000256" key="4">
    <source>
        <dbReference type="ARBA" id="ARBA00022960"/>
    </source>
</evidence>
<organism evidence="13 14">
    <name type="scientific">Bacillus mesophilum</name>
    <dbReference type="NCBI Taxonomy" id="1071718"/>
    <lineage>
        <taxon>Bacteria</taxon>
        <taxon>Bacillati</taxon>
        <taxon>Bacillota</taxon>
        <taxon>Bacilli</taxon>
        <taxon>Bacillales</taxon>
        <taxon>Bacillaceae</taxon>
        <taxon>Bacillus</taxon>
    </lineage>
</organism>
<dbReference type="InterPro" id="IPR018044">
    <property type="entry name" value="Peptidase_S11"/>
</dbReference>
<keyword evidence="11" id="KW-1133">Transmembrane helix</keyword>
<dbReference type="Gene3D" id="3.40.710.10">
    <property type="entry name" value="DD-peptidase/beta-lactamase superfamily"/>
    <property type="match status" value="1"/>
</dbReference>
<dbReference type="SUPFAM" id="SSF56601">
    <property type="entry name" value="beta-lactamase/transpeptidase-like"/>
    <property type="match status" value="1"/>
</dbReference>
<evidence type="ECO:0000256" key="2">
    <source>
        <dbReference type="ARBA" id="ARBA00022729"/>
    </source>
</evidence>
<comment type="similarity">
    <text evidence="1 9">Belongs to the peptidase S11 family.</text>
</comment>
<dbReference type="InterPro" id="IPR001967">
    <property type="entry name" value="Peptidase_S11_N"/>
</dbReference>
<evidence type="ECO:0000256" key="8">
    <source>
        <dbReference type="PIRSR" id="PIRSR618044-2"/>
    </source>
</evidence>
<evidence type="ECO:0000256" key="9">
    <source>
        <dbReference type="RuleBase" id="RU004016"/>
    </source>
</evidence>
<keyword evidence="13" id="KW-0645">Protease</keyword>
<feature type="active site" description="Proton acceptor" evidence="7">
    <location>
        <position position="57"/>
    </location>
</feature>
<proteinExistence type="inferred from homology"/>
<dbReference type="GO" id="GO:0071555">
    <property type="term" value="P:cell wall organization"/>
    <property type="evidence" value="ECO:0007669"/>
    <property type="project" value="UniProtKB-KW"/>
</dbReference>
<dbReference type="GO" id="GO:0008360">
    <property type="term" value="P:regulation of cell shape"/>
    <property type="evidence" value="ECO:0007669"/>
    <property type="project" value="UniProtKB-KW"/>
</dbReference>
<dbReference type="PANTHER" id="PTHR21581:SF33">
    <property type="entry name" value="D-ALANYL-D-ALANINE CARBOXYPEPTIDASE DACB"/>
    <property type="match status" value="1"/>
</dbReference>
<dbReference type="PRINTS" id="PR00725">
    <property type="entry name" value="DADACBPTASE1"/>
</dbReference>
<feature type="active site" description="Acyl-ester intermediate" evidence="7">
    <location>
        <position position="54"/>
    </location>
</feature>
<dbReference type="Pfam" id="PF00768">
    <property type="entry name" value="Peptidase_S11"/>
    <property type="match status" value="1"/>
</dbReference>
<dbReference type="GO" id="GO:0006508">
    <property type="term" value="P:proteolysis"/>
    <property type="evidence" value="ECO:0007669"/>
    <property type="project" value="InterPro"/>
</dbReference>
<keyword evidence="11" id="KW-0472">Membrane</keyword>
<feature type="active site" evidence="7">
    <location>
        <position position="109"/>
    </location>
</feature>
<reference evidence="13 14" key="1">
    <citation type="journal article" date="2014" name="Arch. Microbiol.">
        <title>Bacillus mesophilum sp. nov., strain IITR-54T, a novel 4-chlorobiphenyl dechlorinating bacterium.</title>
        <authorList>
            <person name="Manickam N."/>
            <person name="Singh N.K."/>
            <person name="Bajaj A."/>
            <person name="Kumar R.M."/>
            <person name="Kaur G."/>
            <person name="Kaur N."/>
            <person name="Bala M."/>
            <person name="Kumar A."/>
            <person name="Mayilraj S."/>
        </authorList>
    </citation>
    <scope>NUCLEOTIDE SEQUENCE [LARGE SCALE GENOMIC DNA]</scope>
    <source>
        <strain evidence="13 14">IITR-54</strain>
    </source>
</reference>
<keyword evidence="6" id="KW-0961">Cell wall biogenesis/degradation</keyword>
<feature type="transmembrane region" description="Helical" evidence="11">
    <location>
        <begin position="359"/>
        <end position="377"/>
    </location>
</feature>
<gene>
    <name evidence="13" type="ORF">F7732_20160</name>
</gene>
<keyword evidence="5" id="KW-0573">Peptidoglycan synthesis</keyword>
<dbReference type="OrthoDB" id="9791132at2"/>
<evidence type="ECO:0000256" key="11">
    <source>
        <dbReference type="SAM" id="Phobius"/>
    </source>
</evidence>
<evidence type="ECO:0000256" key="3">
    <source>
        <dbReference type="ARBA" id="ARBA00022801"/>
    </source>
</evidence>
<evidence type="ECO:0000259" key="12">
    <source>
        <dbReference type="Pfam" id="PF00768"/>
    </source>
</evidence>
<protein>
    <submittedName>
        <fullName evidence="13">D-alanyl-D-alanine carboxypeptidase</fullName>
    </submittedName>
</protein>
<keyword evidence="3" id="KW-0378">Hydrolase</keyword>
<dbReference type="Proteomes" id="UP000441354">
    <property type="component" value="Unassembled WGS sequence"/>
</dbReference>
<dbReference type="PANTHER" id="PTHR21581">
    <property type="entry name" value="D-ALANYL-D-ALANINE CARBOXYPEPTIDASE"/>
    <property type="match status" value="1"/>
</dbReference>
<evidence type="ECO:0000256" key="5">
    <source>
        <dbReference type="ARBA" id="ARBA00022984"/>
    </source>
</evidence>
<keyword evidence="2" id="KW-0732">Signal</keyword>
<evidence type="ECO:0000313" key="13">
    <source>
        <dbReference type="EMBL" id="KAB2329887.1"/>
    </source>
</evidence>
<keyword evidence="11" id="KW-0812">Transmembrane</keyword>
<evidence type="ECO:0000256" key="1">
    <source>
        <dbReference type="ARBA" id="ARBA00007164"/>
    </source>
</evidence>
<dbReference type="EMBL" id="WBOT01000010">
    <property type="protein sequence ID" value="KAB2329887.1"/>
    <property type="molecule type" value="Genomic_DNA"/>
</dbReference>